<feature type="chain" id="PRO_5011583763" description="3-keto-alpha-glucoside-1,2-lyase/3-keto-2-hydroxy-glucal hydratase domain-containing protein" evidence="1">
    <location>
        <begin position="22"/>
        <end position="230"/>
    </location>
</feature>
<keyword evidence="4" id="KW-1185">Reference proteome</keyword>
<dbReference type="Gene3D" id="2.60.120.560">
    <property type="entry name" value="Exo-inulinase, domain 1"/>
    <property type="match status" value="1"/>
</dbReference>
<feature type="domain" description="3-keto-alpha-glucoside-1,2-lyase/3-keto-2-hydroxy-glucal hydratase" evidence="2">
    <location>
        <begin position="32"/>
        <end position="224"/>
    </location>
</feature>
<evidence type="ECO:0000313" key="3">
    <source>
        <dbReference type="EMBL" id="SFI29561.1"/>
    </source>
</evidence>
<gene>
    <name evidence="3" type="ORF">SAMN05421753_107214</name>
</gene>
<dbReference type="AlphaFoldDB" id="A0A1I3H1J9"/>
<dbReference type="Pfam" id="PF06439">
    <property type="entry name" value="3keto-disac_hyd"/>
    <property type="match status" value="1"/>
</dbReference>
<evidence type="ECO:0000313" key="4">
    <source>
        <dbReference type="Proteomes" id="UP000199518"/>
    </source>
</evidence>
<name>A0A1I3H1J9_9PLAN</name>
<evidence type="ECO:0000256" key="1">
    <source>
        <dbReference type="SAM" id="SignalP"/>
    </source>
</evidence>
<dbReference type="STRING" id="1576369.SAMN05421753_107214"/>
<protein>
    <recommendedName>
        <fullName evidence="2">3-keto-alpha-glucoside-1,2-lyase/3-keto-2-hydroxy-glucal hydratase domain-containing protein</fullName>
    </recommendedName>
</protein>
<dbReference type="Proteomes" id="UP000199518">
    <property type="component" value="Unassembled WGS sequence"/>
</dbReference>
<reference evidence="4" key="1">
    <citation type="submission" date="2016-10" db="EMBL/GenBank/DDBJ databases">
        <authorList>
            <person name="Varghese N."/>
            <person name="Submissions S."/>
        </authorList>
    </citation>
    <scope>NUCLEOTIDE SEQUENCE [LARGE SCALE GENOMIC DNA]</scope>
    <source>
        <strain evidence="4">DSM 26348</strain>
    </source>
</reference>
<feature type="signal peptide" evidence="1">
    <location>
        <begin position="1"/>
        <end position="21"/>
    </location>
</feature>
<proteinExistence type="predicted"/>
<dbReference type="GO" id="GO:0016787">
    <property type="term" value="F:hydrolase activity"/>
    <property type="evidence" value="ECO:0007669"/>
    <property type="project" value="InterPro"/>
</dbReference>
<dbReference type="InterPro" id="IPR010496">
    <property type="entry name" value="AL/BT2_dom"/>
</dbReference>
<dbReference type="EMBL" id="FOQD01000007">
    <property type="protein sequence ID" value="SFI29561.1"/>
    <property type="molecule type" value="Genomic_DNA"/>
</dbReference>
<sequence length="230" mass="25642">MLRFLSAFALLAMSASPLSHAAERQGSAPEADFVSLFDGQTMTGWKPHLTVPKAHVGGKWYVKDGLLYGDQDENEGGGFLITEGEYDDFILRFDLFQDYPTDTGIFVRMGEDGKSHQITLDNRPGGQIGSVYLPWTQARVLDNPEGYKAFKQGKWNTVEIRVEGEPSHIQFWLNGVKVTDLQHTPETTKGVPVKGHIGLQVHPKTPGIVHWKAGNTIRYKNIRILPLAKN</sequence>
<evidence type="ECO:0000259" key="2">
    <source>
        <dbReference type="Pfam" id="PF06439"/>
    </source>
</evidence>
<accession>A0A1I3H1J9</accession>
<keyword evidence="1" id="KW-0732">Signal</keyword>
<dbReference type="RefSeq" id="WP_175517379.1">
    <property type="nucleotide sequence ID" value="NZ_FOQD01000007.1"/>
</dbReference>
<organism evidence="3 4">
    <name type="scientific">Planctomicrobium piriforme</name>
    <dbReference type="NCBI Taxonomy" id="1576369"/>
    <lineage>
        <taxon>Bacteria</taxon>
        <taxon>Pseudomonadati</taxon>
        <taxon>Planctomycetota</taxon>
        <taxon>Planctomycetia</taxon>
        <taxon>Planctomycetales</taxon>
        <taxon>Planctomycetaceae</taxon>
        <taxon>Planctomicrobium</taxon>
    </lineage>
</organism>